<dbReference type="InterPro" id="IPR045584">
    <property type="entry name" value="Pilin-like"/>
</dbReference>
<dbReference type="PROSITE" id="PS00409">
    <property type="entry name" value="PROKAR_NTER_METHYL"/>
    <property type="match status" value="1"/>
</dbReference>
<dbReference type="PANTHER" id="PTHR39583">
    <property type="entry name" value="TYPE II SECRETION SYSTEM PROTEIN J-RELATED"/>
    <property type="match status" value="1"/>
</dbReference>
<keyword evidence="8 10" id="KW-1133">Transmembrane helix</keyword>
<evidence type="ECO:0000256" key="9">
    <source>
        <dbReference type="ARBA" id="ARBA00023136"/>
    </source>
</evidence>
<keyword evidence="5" id="KW-0488">Methylation</keyword>
<evidence type="ECO:0000256" key="3">
    <source>
        <dbReference type="ARBA" id="ARBA00021539"/>
    </source>
</evidence>
<dbReference type="SUPFAM" id="SSF54523">
    <property type="entry name" value="Pili subunits"/>
    <property type="match status" value="1"/>
</dbReference>
<keyword evidence="7 10" id="KW-0812">Transmembrane</keyword>
<dbReference type="InterPro" id="IPR010055">
    <property type="entry name" value="T2SS_protein-GspJ"/>
</dbReference>
<evidence type="ECO:0000256" key="6">
    <source>
        <dbReference type="ARBA" id="ARBA00022519"/>
    </source>
</evidence>
<dbReference type="Pfam" id="PF11612">
    <property type="entry name" value="T2SSJ"/>
    <property type="match status" value="1"/>
</dbReference>
<keyword evidence="9 10" id="KW-0472">Membrane</keyword>
<comment type="similarity">
    <text evidence="2">Belongs to the GSP J family.</text>
</comment>
<dbReference type="InterPro" id="IPR012902">
    <property type="entry name" value="N_methyl_site"/>
</dbReference>
<dbReference type="InterPro" id="IPR051621">
    <property type="entry name" value="T2SS_protein_J"/>
</dbReference>
<evidence type="ECO:0000313" key="11">
    <source>
        <dbReference type="EMBL" id="CEA02146.1"/>
    </source>
</evidence>
<evidence type="ECO:0000256" key="4">
    <source>
        <dbReference type="ARBA" id="ARBA00022475"/>
    </source>
</evidence>
<keyword evidence="4" id="KW-1003">Cell membrane</keyword>
<name>A0A078MBW0_9PSED</name>
<dbReference type="GO" id="GO:0005886">
    <property type="term" value="C:plasma membrane"/>
    <property type="evidence" value="ECO:0007669"/>
    <property type="project" value="UniProtKB-SubCell"/>
</dbReference>
<keyword evidence="6" id="KW-0997">Cell inner membrane</keyword>
<dbReference type="PATRIC" id="fig|1461581.3.peg.646"/>
<dbReference type="OrthoDB" id="9794345at2"/>
<dbReference type="NCBIfam" id="TIGR02532">
    <property type="entry name" value="IV_pilin_GFxxxE"/>
    <property type="match status" value="1"/>
</dbReference>
<dbReference type="GO" id="GO:0015627">
    <property type="term" value="C:type II protein secretion system complex"/>
    <property type="evidence" value="ECO:0007669"/>
    <property type="project" value="InterPro"/>
</dbReference>
<evidence type="ECO:0000256" key="5">
    <source>
        <dbReference type="ARBA" id="ARBA00022481"/>
    </source>
</evidence>
<dbReference type="Gene3D" id="3.10.610.10">
    <property type="entry name" value="GSPII I/J protein-like"/>
    <property type="match status" value="1"/>
</dbReference>
<accession>A0A078MBW0</accession>
<sequence length="210" mass="23148">MRRLVNGRQSGFTLLEMLIAMAVFAVMSVVAYQGLRAVLSADFITREQGQQLADLQVTLSVLERDLAQVVDVTVRDEFGDPLPPLRLRPGADEHLLELVRAGAGGEQRLRRTAWQITDRGLERRLWPGVDVVDTSSMRIRPFAKLADEQRLLGANSAFVFIVRTPSGLERVEAWPLPDADPEASGLPVAVEVVLDLPGLGEIRRMMAVGL</sequence>
<dbReference type="Gene3D" id="2.10.70.20">
    <property type="entry name" value="gspk-gspi-gspj complex like domains"/>
    <property type="match status" value="1"/>
</dbReference>
<dbReference type="EMBL" id="LK391969">
    <property type="protein sequence ID" value="CEF25745.1"/>
    <property type="molecule type" value="Genomic_DNA"/>
</dbReference>
<evidence type="ECO:0000256" key="2">
    <source>
        <dbReference type="ARBA" id="ARBA00011084"/>
    </source>
</evidence>
<dbReference type="RefSeq" id="WP_044498308.1">
    <property type="nucleotide sequence ID" value="NZ_LK391969.1"/>
</dbReference>
<protein>
    <recommendedName>
        <fullName evidence="3">Type II secretion system protein J</fullName>
    </recommendedName>
</protein>
<dbReference type="Pfam" id="PF07963">
    <property type="entry name" value="N_methyl"/>
    <property type="match status" value="1"/>
</dbReference>
<dbReference type="AlphaFoldDB" id="A0A078MBW0"/>
<gene>
    <name evidence="11" type="ORF">BN1049_00660</name>
</gene>
<dbReference type="EMBL" id="LM997413">
    <property type="protein sequence ID" value="CEA02146.1"/>
    <property type="molecule type" value="Genomic_DNA"/>
</dbReference>
<dbReference type="NCBIfam" id="TIGR01711">
    <property type="entry name" value="gspJ"/>
    <property type="match status" value="1"/>
</dbReference>
<evidence type="ECO:0000256" key="7">
    <source>
        <dbReference type="ARBA" id="ARBA00022692"/>
    </source>
</evidence>
<comment type="subcellular location">
    <subcellularLocation>
        <location evidence="1">Cell inner membrane</location>
        <topology evidence="1">Single-pass membrane protein</topology>
    </subcellularLocation>
</comment>
<evidence type="ECO:0000256" key="8">
    <source>
        <dbReference type="ARBA" id="ARBA00022989"/>
    </source>
</evidence>
<reference evidence="11" key="1">
    <citation type="submission" date="2014-07" db="EMBL/GenBank/DDBJ databases">
        <authorList>
            <person name="Urmite Genomes Urmite Genomes"/>
        </authorList>
    </citation>
    <scope>NUCLEOTIDE SEQUENCE</scope>
    <source>
        <strain evidence="11">12M76_air</strain>
    </source>
</reference>
<feature type="transmembrane region" description="Helical" evidence="10">
    <location>
        <begin position="12"/>
        <end position="35"/>
    </location>
</feature>
<proteinExistence type="inferred from homology"/>
<evidence type="ECO:0000256" key="10">
    <source>
        <dbReference type="SAM" id="Phobius"/>
    </source>
</evidence>
<evidence type="ECO:0000256" key="1">
    <source>
        <dbReference type="ARBA" id="ARBA00004377"/>
    </source>
</evidence>
<dbReference type="GO" id="GO:0015628">
    <property type="term" value="P:protein secretion by the type II secretion system"/>
    <property type="evidence" value="ECO:0007669"/>
    <property type="project" value="InterPro"/>
</dbReference>
<organism evidence="11">
    <name type="scientific">Pseudomonas saudimassiliensis</name>
    <dbReference type="NCBI Taxonomy" id="1461581"/>
    <lineage>
        <taxon>Bacteria</taxon>
        <taxon>Pseudomonadati</taxon>
        <taxon>Pseudomonadota</taxon>
        <taxon>Gammaproteobacteria</taxon>
        <taxon>Pseudomonadales</taxon>
        <taxon>Pseudomonadaceae</taxon>
        <taxon>Pseudomonas</taxon>
    </lineage>
</organism>
<dbReference type="PANTHER" id="PTHR39583:SF2">
    <property type="entry name" value="TYPE II SECRETION SYSTEM PROTEIN J"/>
    <property type="match status" value="1"/>
</dbReference>